<feature type="non-terminal residue" evidence="1">
    <location>
        <position position="1"/>
    </location>
</feature>
<evidence type="ECO:0000313" key="1">
    <source>
        <dbReference type="EMBL" id="KAK4599204.1"/>
    </source>
</evidence>
<dbReference type="Proteomes" id="UP001324115">
    <property type="component" value="Unassembled WGS sequence"/>
</dbReference>
<dbReference type="EMBL" id="JAXUIC010000002">
    <property type="protein sequence ID" value="KAK4599204.1"/>
    <property type="molecule type" value="Genomic_DNA"/>
</dbReference>
<protein>
    <submittedName>
        <fullName evidence="1">Uncharacterized protein</fullName>
    </submittedName>
</protein>
<comment type="caution">
    <text evidence="1">The sequence shown here is derived from an EMBL/GenBank/DDBJ whole genome shotgun (WGS) entry which is preliminary data.</text>
</comment>
<accession>A0AAN7G0E0</accession>
<sequence>LSCRKLTAQVTQPTTASIIAVASSSEQEFVPLDRARLNRFPRHCRLWDSRTTTRVGDKLALRLHDIRVSTVSIDLQEELSRPLHLRQLVLPLFDFVRRAGVLVNGAEKLWFAGRC</sequence>
<evidence type="ECO:0000313" key="2">
    <source>
        <dbReference type="Proteomes" id="UP001324115"/>
    </source>
</evidence>
<name>A0AAN7G0E0_QUERU</name>
<organism evidence="1 2">
    <name type="scientific">Quercus rubra</name>
    <name type="common">Northern red oak</name>
    <name type="synonym">Quercus borealis</name>
    <dbReference type="NCBI Taxonomy" id="3512"/>
    <lineage>
        <taxon>Eukaryota</taxon>
        <taxon>Viridiplantae</taxon>
        <taxon>Streptophyta</taxon>
        <taxon>Embryophyta</taxon>
        <taxon>Tracheophyta</taxon>
        <taxon>Spermatophyta</taxon>
        <taxon>Magnoliopsida</taxon>
        <taxon>eudicotyledons</taxon>
        <taxon>Gunneridae</taxon>
        <taxon>Pentapetalae</taxon>
        <taxon>rosids</taxon>
        <taxon>fabids</taxon>
        <taxon>Fagales</taxon>
        <taxon>Fagaceae</taxon>
        <taxon>Quercus</taxon>
    </lineage>
</organism>
<gene>
    <name evidence="1" type="ORF">RGQ29_009311</name>
</gene>
<proteinExistence type="predicted"/>
<keyword evidence="2" id="KW-1185">Reference proteome</keyword>
<dbReference type="AlphaFoldDB" id="A0AAN7G0E0"/>
<reference evidence="1 2" key="1">
    <citation type="journal article" date="2023" name="G3 (Bethesda)">
        <title>A haplotype-resolved chromosome-scale genome for Quercus rubra L. provides insights into the genetics of adaptive traits for red oak species.</title>
        <authorList>
            <person name="Kapoor B."/>
            <person name="Jenkins J."/>
            <person name="Schmutz J."/>
            <person name="Zhebentyayeva T."/>
            <person name="Kuelheim C."/>
            <person name="Coggeshall M."/>
            <person name="Heim C."/>
            <person name="Lasky J.R."/>
            <person name="Leites L."/>
            <person name="Islam-Faridi N."/>
            <person name="Romero-Severson J."/>
            <person name="DeLeo V.L."/>
            <person name="Lucas S.M."/>
            <person name="Lazic D."/>
            <person name="Gailing O."/>
            <person name="Carlson J."/>
            <person name="Staton M."/>
        </authorList>
    </citation>
    <scope>NUCLEOTIDE SEQUENCE [LARGE SCALE GENOMIC DNA]</scope>
    <source>
        <strain evidence="1">Pseudo-F2</strain>
    </source>
</reference>